<dbReference type="EMBL" id="SRLO01001469">
    <property type="protein sequence ID" value="TNN37571.1"/>
    <property type="molecule type" value="Genomic_DNA"/>
</dbReference>
<gene>
    <name evidence="1" type="ORF">EYF80_052260</name>
</gene>
<accession>A0A4Z2F9R6</accession>
<keyword evidence="2" id="KW-1185">Reference proteome</keyword>
<evidence type="ECO:0000313" key="2">
    <source>
        <dbReference type="Proteomes" id="UP000314294"/>
    </source>
</evidence>
<reference evidence="1 2" key="1">
    <citation type="submission" date="2019-03" db="EMBL/GenBank/DDBJ databases">
        <title>First draft genome of Liparis tanakae, snailfish: a comprehensive survey of snailfish specific genes.</title>
        <authorList>
            <person name="Kim W."/>
            <person name="Song I."/>
            <person name="Jeong J.-H."/>
            <person name="Kim D."/>
            <person name="Kim S."/>
            <person name="Ryu S."/>
            <person name="Song J.Y."/>
            <person name="Lee S.K."/>
        </authorList>
    </citation>
    <scope>NUCLEOTIDE SEQUENCE [LARGE SCALE GENOMIC DNA]</scope>
    <source>
        <tissue evidence="1">Muscle</tissue>
    </source>
</reference>
<protein>
    <submittedName>
        <fullName evidence="1">Uncharacterized protein</fullName>
    </submittedName>
</protein>
<comment type="caution">
    <text evidence="1">The sequence shown here is derived from an EMBL/GenBank/DDBJ whole genome shotgun (WGS) entry which is preliminary data.</text>
</comment>
<dbReference type="AlphaFoldDB" id="A0A4Z2F9R6"/>
<name>A0A4Z2F9R6_9TELE</name>
<dbReference type="Proteomes" id="UP000314294">
    <property type="component" value="Unassembled WGS sequence"/>
</dbReference>
<proteinExistence type="predicted"/>
<sequence length="83" mass="8892">MATHSSSSLDCSFLASCFSRSFTSASCFAFMSFSVTRPGAGHTGQNVCMALPASLAAPLYCAMLLPSRSPRAVYEVYSTKYEE</sequence>
<organism evidence="1 2">
    <name type="scientific">Liparis tanakae</name>
    <name type="common">Tanaka's snailfish</name>
    <dbReference type="NCBI Taxonomy" id="230148"/>
    <lineage>
        <taxon>Eukaryota</taxon>
        <taxon>Metazoa</taxon>
        <taxon>Chordata</taxon>
        <taxon>Craniata</taxon>
        <taxon>Vertebrata</taxon>
        <taxon>Euteleostomi</taxon>
        <taxon>Actinopterygii</taxon>
        <taxon>Neopterygii</taxon>
        <taxon>Teleostei</taxon>
        <taxon>Neoteleostei</taxon>
        <taxon>Acanthomorphata</taxon>
        <taxon>Eupercaria</taxon>
        <taxon>Perciformes</taxon>
        <taxon>Cottioidei</taxon>
        <taxon>Cottales</taxon>
        <taxon>Liparidae</taxon>
        <taxon>Liparis</taxon>
    </lineage>
</organism>
<evidence type="ECO:0000313" key="1">
    <source>
        <dbReference type="EMBL" id="TNN37571.1"/>
    </source>
</evidence>